<keyword evidence="3" id="KW-1185">Reference proteome</keyword>
<dbReference type="Proteomes" id="UP001159363">
    <property type="component" value="Chromosome 11"/>
</dbReference>
<feature type="compositionally biased region" description="Basic and acidic residues" evidence="1">
    <location>
        <begin position="527"/>
        <end position="540"/>
    </location>
</feature>
<accession>A0ABQ9GF45</accession>
<comment type="caution">
    <text evidence="2">The sequence shown here is derived from an EMBL/GenBank/DDBJ whole genome shotgun (WGS) entry which is preliminary data.</text>
</comment>
<feature type="region of interest" description="Disordered" evidence="1">
    <location>
        <begin position="197"/>
        <end position="222"/>
    </location>
</feature>
<gene>
    <name evidence="2" type="ORF">PR048_027235</name>
</gene>
<reference evidence="2 3" key="1">
    <citation type="submission" date="2023-02" db="EMBL/GenBank/DDBJ databases">
        <title>LHISI_Scaffold_Assembly.</title>
        <authorList>
            <person name="Stuart O.P."/>
            <person name="Cleave R."/>
            <person name="Magrath M.J.L."/>
            <person name="Mikheyev A.S."/>
        </authorList>
    </citation>
    <scope>NUCLEOTIDE SEQUENCE [LARGE SCALE GENOMIC DNA]</scope>
    <source>
        <strain evidence="2">Daus_M_001</strain>
        <tissue evidence="2">Leg muscle</tissue>
    </source>
</reference>
<protein>
    <submittedName>
        <fullName evidence="2">Uncharacterized protein</fullName>
    </submittedName>
</protein>
<dbReference type="EMBL" id="JARBHB010000012">
    <property type="protein sequence ID" value="KAJ8870933.1"/>
    <property type="molecule type" value="Genomic_DNA"/>
</dbReference>
<name>A0ABQ9GF45_9NEOP</name>
<sequence length="566" mass="63586">MKVQLNADLLATVPTGRDNSYCNSCSYVDVKSVSLLNVGHDMSYSIYNHAYLRVVALLRMGYPQVRILGTKPRSVQYTPKFHFLCVTYTAVYTWSEWVTGPRWLTVSMLTSHQDRAKSPAGSLEFRKWESCRKMPLVGGFSQGSLVSPAPSFRPPLHIHFNHPHRLSRPRFTTDRRMIKVIGCLAMSTSRMAEGYEAAGGSDPKQGCRNARSSGSSFIEDTGGEKVSCPDSFEASVLRQQVLRSVFQRALSHLKLASHARPWTVVASYTAAMASAVVYVIPRDSQAPLLHVRRPAQRRKPQHLTLLFSKRNEANERSKIRRILKTSLRGNIFAKRQVALPIRTQGPMNFVASHLTLRDSLLVPLQVGYWSGAVQGVSNKLCSNCKGDFSVHAFEIYLTKAEDSNRYSQKPGTDIVRSFPIPVTDNGYEKYYSSVIPNNTSVPTNRPASRERYAAFNNLSNRASVRRVFRSRCGRLETTRRLISSDRSSTDLLFPGITRQRQLCHNRRRRIKCGIATSPTRVIDVSMEQRRNKGLRRKGDPQENPPNSGIVRHDPNMGKSGIGLTGD</sequence>
<evidence type="ECO:0000256" key="1">
    <source>
        <dbReference type="SAM" id="MobiDB-lite"/>
    </source>
</evidence>
<proteinExistence type="predicted"/>
<organism evidence="2 3">
    <name type="scientific">Dryococelus australis</name>
    <dbReference type="NCBI Taxonomy" id="614101"/>
    <lineage>
        <taxon>Eukaryota</taxon>
        <taxon>Metazoa</taxon>
        <taxon>Ecdysozoa</taxon>
        <taxon>Arthropoda</taxon>
        <taxon>Hexapoda</taxon>
        <taxon>Insecta</taxon>
        <taxon>Pterygota</taxon>
        <taxon>Neoptera</taxon>
        <taxon>Polyneoptera</taxon>
        <taxon>Phasmatodea</taxon>
        <taxon>Verophasmatodea</taxon>
        <taxon>Anareolatae</taxon>
        <taxon>Phasmatidae</taxon>
        <taxon>Eurycanthinae</taxon>
        <taxon>Dryococelus</taxon>
    </lineage>
</organism>
<evidence type="ECO:0000313" key="3">
    <source>
        <dbReference type="Proteomes" id="UP001159363"/>
    </source>
</evidence>
<feature type="region of interest" description="Disordered" evidence="1">
    <location>
        <begin position="527"/>
        <end position="566"/>
    </location>
</feature>
<evidence type="ECO:0000313" key="2">
    <source>
        <dbReference type="EMBL" id="KAJ8870933.1"/>
    </source>
</evidence>